<dbReference type="InterPro" id="IPR001123">
    <property type="entry name" value="LeuE-type"/>
</dbReference>
<dbReference type="PANTHER" id="PTHR30086:SF20">
    <property type="entry name" value="ARGININE EXPORTER PROTEIN ARGO-RELATED"/>
    <property type="match status" value="1"/>
</dbReference>
<evidence type="ECO:0000256" key="2">
    <source>
        <dbReference type="ARBA" id="ARBA00022475"/>
    </source>
</evidence>
<dbReference type="PANTHER" id="PTHR30086">
    <property type="entry name" value="ARGININE EXPORTER PROTEIN ARGO"/>
    <property type="match status" value="1"/>
</dbReference>
<evidence type="ECO:0000256" key="4">
    <source>
        <dbReference type="ARBA" id="ARBA00022989"/>
    </source>
</evidence>
<feature type="transmembrane region" description="Helical" evidence="6">
    <location>
        <begin position="77"/>
        <end position="97"/>
    </location>
</feature>
<protein>
    <submittedName>
        <fullName evidence="7">LysE family translocator</fullName>
    </submittedName>
</protein>
<feature type="transmembrane region" description="Helical" evidence="6">
    <location>
        <begin position="182"/>
        <end position="202"/>
    </location>
</feature>
<dbReference type="Pfam" id="PF01810">
    <property type="entry name" value="LysE"/>
    <property type="match status" value="1"/>
</dbReference>
<dbReference type="GO" id="GO:0005886">
    <property type="term" value="C:plasma membrane"/>
    <property type="evidence" value="ECO:0007669"/>
    <property type="project" value="UniProtKB-SubCell"/>
</dbReference>
<keyword evidence="2" id="KW-1003">Cell membrane</keyword>
<evidence type="ECO:0000313" key="7">
    <source>
        <dbReference type="EMBL" id="MBD1546914.1"/>
    </source>
</evidence>
<feature type="transmembrane region" description="Helical" evidence="6">
    <location>
        <begin position="118"/>
        <end position="137"/>
    </location>
</feature>
<gene>
    <name evidence="7" type="ORF">HK439_11620</name>
</gene>
<feature type="transmembrane region" description="Helical" evidence="6">
    <location>
        <begin position="149"/>
        <end position="170"/>
    </location>
</feature>
<reference evidence="7" key="1">
    <citation type="submission" date="2020-05" db="EMBL/GenBank/DDBJ databases">
        <title>Identification of trans-AT polyketide cluster in two marine bacteria, producers of a novel glutaramide-containing polyketide sesbanimide D and analogs.</title>
        <authorList>
            <person name="Kacar D."/>
            <person name="Rodriguez P."/>
            <person name="Canedo L."/>
            <person name="Gonzalez E."/>
            <person name="Galan B."/>
            <person name="De La Calle F."/>
            <person name="Garcia J.L."/>
        </authorList>
    </citation>
    <scope>NUCLEOTIDE SEQUENCE</scope>
    <source>
        <strain evidence="7">PHM038</strain>
    </source>
</reference>
<evidence type="ECO:0000313" key="8">
    <source>
        <dbReference type="Proteomes" id="UP000598467"/>
    </source>
</evidence>
<keyword evidence="4 6" id="KW-1133">Transmembrane helix</keyword>
<evidence type="ECO:0000256" key="6">
    <source>
        <dbReference type="SAM" id="Phobius"/>
    </source>
</evidence>
<dbReference type="GO" id="GO:0015171">
    <property type="term" value="F:amino acid transmembrane transporter activity"/>
    <property type="evidence" value="ECO:0007669"/>
    <property type="project" value="TreeGrafter"/>
</dbReference>
<evidence type="ECO:0000256" key="3">
    <source>
        <dbReference type="ARBA" id="ARBA00022692"/>
    </source>
</evidence>
<feature type="transmembrane region" description="Helical" evidence="6">
    <location>
        <begin position="40"/>
        <end position="71"/>
    </location>
</feature>
<evidence type="ECO:0000256" key="1">
    <source>
        <dbReference type="ARBA" id="ARBA00004651"/>
    </source>
</evidence>
<accession>A0A926NX35</accession>
<dbReference type="RefSeq" id="WP_190291661.1">
    <property type="nucleotide sequence ID" value="NZ_JABFCZ010000011.1"/>
</dbReference>
<dbReference type="AlphaFoldDB" id="A0A926NX35"/>
<dbReference type="EMBL" id="JABFCZ010000011">
    <property type="protein sequence ID" value="MBD1546914.1"/>
    <property type="molecule type" value="Genomic_DNA"/>
</dbReference>
<keyword evidence="3 6" id="KW-0812">Transmembrane</keyword>
<sequence>MDAINYPLILGAALIAIPSPGPATLAIAGASMASGRRIGMALGAGVVCGSLTWSTSAAFGLSAIMLAHVWMFEAVRYAGAAYLIYLSIVSARSACFGKGKKASPVEISSMGAAFRKGLAIHLTNPKAILFFGSLYSIGVPAGATAGDLVSIIAAVGSLSAFIMIGYGWLFSIASVRQAYIRLHRWFSGLFALAFGAIGFKLLTTRLV</sequence>
<name>A0A926NX35_9HYPH</name>
<evidence type="ECO:0000256" key="5">
    <source>
        <dbReference type="ARBA" id="ARBA00023136"/>
    </source>
</evidence>
<comment type="subcellular location">
    <subcellularLocation>
        <location evidence="1">Cell membrane</location>
        <topology evidence="1">Multi-pass membrane protein</topology>
    </subcellularLocation>
</comment>
<keyword evidence="5 6" id="KW-0472">Membrane</keyword>
<proteinExistence type="predicted"/>
<dbReference type="Proteomes" id="UP000598467">
    <property type="component" value="Unassembled WGS sequence"/>
</dbReference>
<comment type="caution">
    <text evidence="7">The sequence shown here is derived from an EMBL/GenBank/DDBJ whole genome shotgun (WGS) entry which is preliminary data.</text>
</comment>
<organism evidence="7 8">
    <name type="scientific">Roseibium aggregatum</name>
    <dbReference type="NCBI Taxonomy" id="187304"/>
    <lineage>
        <taxon>Bacteria</taxon>
        <taxon>Pseudomonadati</taxon>
        <taxon>Pseudomonadota</taxon>
        <taxon>Alphaproteobacteria</taxon>
        <taxon>Hyphomicrobiales</taxon>
        <taxon>Stappiaceae</taxon>
        <taxon>Roseibium</taxon>
    </lineage>
</organism>
<feature type="transmembrane region" description="Helical" evidence="6">
    <location>
        <begin position="6"/>
        <end position="28"/>
    </location>
</feature>